<dbReference type="InterPro" id="IPR050553">
    <property type="entry name" value="Thioredoxin_ResA/DsbE_sf"/>
</dbReference>
<organism evidence="2 3">
    <name type="scientific">Actinobacillus delphinicola</name>
    <dbReference type="NCBI Taxonomy" id="51161"/>
    <lineage>
        <taxon>Bacteria</taxon>
        <taxon>Pseudomonadati</taxon>
        <taxon>Pseudomonadota</taxon>
        <taxon>Gammaproteobacteria</taxon>
        <taxon>Pasteurellales</taxon>
        <taxon>Pasteurellaceae</taxon>
        <taxon>Actinobacillus</taxon>
    </lineage>
</organism>
<dbReference type="PANTHER" id="PTHR42852:SF13">
    <property type="entry name" value="PROTEIN DIPZ"/>
    <property type="match status" value="1"/>
</dbReference>
<dbReference type="PROSITE" id="PS51352">
    <property type="entry name" value="THIOREDOXIN_2"/>
    <property type="match status" value="1"/>
</dbReference>
<reference evidence="2 3" key="1">
    <citation type="submission" date="2018-12" db="EMBL/GenBank/DDBJ databases">
        <authorList>
            <consortium name="Pathogen Informatics"/>
        </authorList>
    </citation>
    <scope>NUCLEOTIDE SEQUENCE [LARGE SCALE GENOMIC DNA]</scope>
    <source>
        <strain evidence="2 3">NCTC12871</strain>
    </source>
</reference>
<dbReference type="InterPro" id="IPR013766">
    <property type="entry name" value="Thioredoxin_domain"/>
</dbReference>
<protein>
    <submittedName>
        <fullName evidence="2">Alkyl hydroperoxide reductase/ Thiol specific antioxidant/ Mal allergen</fullName>
    </submittedName>
</protein>
<dbReference type="EMBL" id="LR134510">
    <property type="protein sequence ID" value="VEJ09057.1"/>
    <property type="molecule type" value="Genomic_DNA"/>
</dbReference>
<proteinExistence type="predicted"/>
<dbReference type="InterPro" id="IPR036249">
    <property type="entry name" value="Thioredoxin-like_sf"/>
</dbReference>
<dbReference type="Proteomes" id="UP000279799">
    <property type="component" value="Chromosome"/>
</dbReference>
<dbReference type="Gene3D" id="3.40.30.10">
    <property type="entry name" value="Glutaredoxin"/>
    <property type="match status" value="1"/>
</dbReference>
<dbReference type="GO" id="GO:0016491">
    <property type="term" value="F:oxidoreductase activity"/>
    <property type="evidence" value="ECO:0007669"/>
    <property type="project" value="InterPro"/>
</dbReference>
<dbReference type="CDD" id="cd02966">
    <property type="entry name" value="TlpA_like_family"/>
    <property type="match status" value="1"/>
</dbReference>
<evidence type="ECO:0000313" key="2">
    <source>
        <dbReference type="EMBL" id="VEJ09057.1"/>
    </source>
</evidence>
<dbReference type="GO" id="GO:0016209">
    <property type="term" value="F:antioxidant activity"/>
    <property type="evidence" value="ECO:0007669"/>
    <property type="project" value="InterPro"/>
</dbReference>
<dbReference type="KEGG" id="adp:NCTC12871_00487"/>
<dbReference type="PANTHER" id="PTHR42852">
    <property type="entry name" value="THIOL:DISULFIDE INTERCHANGE PROTEIN DSBE"/>
    <property type="match status" value="1"/>
</dbReference>
<dbReference type="Pfam" id="PF00578">
    <property type="entry name" value="AhpC-TSA"/>
    <property type="match status" value="1"/>
</dbReference>
<gene>
    <name evidence="2" type="primary">resA</name>
    <name evidence="2" type="ORF">NCTC12871_00487</name>
</gene>
<accession>A0A448TSP6</accession>
<sequence length="135" mass="15215">MVIGQDAPPVAVYDINGNQLTLDAFKGHPFLINFWSQNCGMCIVELRKFAAFHDKYPQPLRILAVNIDGQSDKLKKFLAKENYPFSVGIDQIKITAGRYNLVGTPTTYYADKNGKIQAKFESIIPDEELEKLFKG</sequence>
<dbReference type="AlphaFoldDB" id="A0A448TSP6"/>
<evidence type="ECO:0000313" key="3">
    <source>
        <dbReference type="Proteomes" id="UP000279799"/>
    </source>
</evidence>
<evidence type="ECO:0000259" key="1">
    <source>
        <dbReference type="PROSITE" id="PS51352"/>
    </source>
</evidence>
<dbReference type="SUPFAM" id="SSF52833">
    <property type="entry name" value="Thioredoxin-like"/>
    <property type="match status" value="1"/>
</dbReference>
<dbReference type="InterPro" id="IPR000866">
    <property type="entry name" value="AhpC/TSA"/>
</dbReference>
<name>A0A448TSP6_9PAST</name>
<feature type="domain" description="Thioredoxin" evidence="1">
    <location>
        <begin position="1"/>
        <end position="135"/>
    </location>
</feature>
<keyword evidence="3" id="KW-1185">Reference proteome</keyword>